<dbReference type="AlphaFoldDB" id="A0A0C1ZJG1"/>
<dbReference type="Pfam" id="PF13428">
    <property type="entry name" value="TPR_14"/>
    <property type="match status" value="1"/>
</dbReference>
<feature type="compositionally biased region" description="Polar residues" evidence="1">
    <location>
        <begin position="29"/>
        <end position="38"/>
    </location>
</feature>
<feature type="region of interest" description="Disordered" evidence="1">
    <location>
        <begin position="29"/>
        <end position="59"/>
    </location>
</feature>
<dbReference type="SUPFAM" id="SSF48452">
    <property type="entry name" value="TPR-like"/>
    <property type="match status" value="1"/>
</dbReference>
<dbReference type="EMBL" id="JMCC02000021">
    <property type="protein sequence ID" value="KIG17624.1"/>
    <property type="molecule type" value="Genomic_DNA"/>
</dbReference>
<dbReference type="InterPro" id="IPR011990">
    <property type="entry name" value="TPR-like_helical_dom_sf"/>
</dbReference>
<proteinExistence type="predicted"/>
<evidence type="ECO:0000313" key="4">
    <source>
        <dbReference type="Proteomes" id="UP000031599"/>
    </source>
</evidence>
<reference evidence="3 4" key="1">
    <citation type="submission" date="2014-12" db="EMBL/GenBank/DDBJ databases">
        <title>Genome assembly of Enhygromyxa salina DSM 15201.</title>
        <authorList>
            <person name="Sharma G."/>
            <person name="Subramanian S."/>
        </authorList>
    </citation>
    <scope>NUCLEOTIDE SEQUENCE [LARGE SCALE GENOMIC DNA]</scope>
    <source>
        <strain evidence="3 4">DSM 15201</strain>
    </source>
</reference>
<sequence>MPRSSILAARLLSLACIAALGTACAAITSGQGSSQTPAAATGTEDRKPGSDAADATAADPNAWIDEAERALSGGQPARAATLFARYLGQDASGEQDRRAYAGLARAHELLGDFDAAIRAYDGYLAHFSDDPSAHLLLARRGACEAQVLAWERSAASYAQVLELGGDQLIPSQRVEALARQGFALYQLAQFEQADAVLARADAIYEAATSGEAATRGGQERFSDTYFVAMARFYRAAILHLEFRAARIRLPEAQMNADFEAKLALLERAQTAYNHVVRARHVYWVSAAGYQLGSMFEEFYDAIMYAPVPDWLDEAQRRTYYVELEEQLRPVIDKAVWVFEKNLETARKLGYDNEFIELTEAQLGHLQGIVLGRGEGGGPMPRLASREPGDADDPDASLPSPRDQLSAVERKLFVPMPTTL</sequence>
<organism evidence="3 4">
    <name type="scientific">Enhygromyxa salina</name>
    <dbReference type="NCBI Taxonomy" id="215803"/>
    <lineage>
        <taxon>Bacteria</taxon>
        <taxon>Pseudomonadati</taxon>
        <taxon>Myxococcota</taxon>
        <taxon>Polyangia</taxon>
        <taxon>Nannocystales</taxon>
        <taxon>Nannocystaceae</taxon>
        <taxon>Enhygromyxa</taxon>
    </lineage>
</organism>
<feature type="chain" id="PRO_5002145094" description="Tetratricopeptide repeat protein" evidence="2">
    <location>
        <begin position="26"/>
        <end position="419"/>
    </location>
</feature>
<gene>
    <name evidence="3" type="ORF">DB30_02899</name>
</gene>
<comment type="caution">
    <text evidence="3">The sequence shown here is derived from an EMBL/GenBank/DDBJ whole genome shotgun (WGS) entry which is preliminary data.</text>
</comment>
<dbReference type="PROSITE" id="PS51257">
    <property type="entry name" value="PROKAR_LIPOPROTEIN"/>
    <property type="match status" value="1"/>
</dbReference>
<protein>
    <recommendedName>
        <fullName evidence="5">Tetratricopeptide repeat protein</fullName>
    </recommendedName>
</protein>
<accession>A0A0C1ZJG1</accession>
<evidence type="ECO:0000313" key="3">
    <source>
        <dbReference type="EMBL" id="KIG17624.1"/>
    </source>
</evidence>
<dbReference type="Proteomes" id="UP000031599">
    <property type="component" value="Unassembled WGS sequence"/>
</dbReference>
<feature type="region of interest" description="Disordered" evidence="1">
    <location>
        <begin position="376"/>
        <end position="403"/>
    </location>
</feature>
<keyword evidence="2" id="KW-0732">Signal</keyword>
<name>A0A0C1ZJG1_9BACT</name>
<evidence type="ECO:0000256" key="1">
    <source>
        <dbReference type="SAM" id="MobiDB-lite"/>
    </source>
</evidence>
<evidence type="ECO:0008006" key="5">
    <source>
        <dbReference type="Google" id="ProtNLM"/>
    </source>
</evidence>
<feature type="signal peptide" evidence="2">
    <location>
        <begin position="1"/>
        <end position="25"/>
    </location>
</feature>
<evidence type="ECO:0000256" key="2">
    <source>
        <dbReference type="SAM" id="SignalP"/>
    </source>
</evidence>
<dbReference type="Gene3D" id="1.25.40.10">
    <property type="entry name" value="Tetratricopeptide repeat domain"/>
    <property type="match status" value="1"/>
</dbReference>